<dbReference type="EMBL" id="FOBO01000014">
    <property type="protein sequence ID" value="SEN25426.1"/>
    <property type="molecule type" value="Genomic_DNA"/>
</dbReference>
<keyword evidence="2" id="KW-0732">Signal</keyword>
<evidence type="ECO:0000313" key="4">
    <source>
        <dbReference type="Proteomes" id="UP000182160"/>
    </source>
</evidence>
<evidence type="ECO:0000256" key="1">
    <source>
        <dbReference type="SAM" id="Phobius"/>
    </source>
</evidence>
<dbReference type="Proteomes" id="UP000182160">
    <property type="component" value="Unassembled WGS sequence"/>
</dbReference>
<feature type="chain" id="PRO_5010238474" evidence="2">
    <location>
        <begin position="23"/>
        <end position="259"/>
    </location>
</feature>
<keyword evidence="1" id="KW-0812">Transmembrane</keyword>
<reference evidence="3 4" key="1">
    <citation type="submission" date="2016-10" db="EMBL/GenBank/DDBJ databases">
        <authorList>
            <person name="de Groot N.N."/>
        </authorList>
    </citation>
    <scope>NUCLEOTIDE SEQUENCE [LARGE SCALE GENOMIC DNA]</scope>
    <source>
        <strain evidence="3 4">DSM 11457</strain>
    </source>
</reference>
<dbReference type="AlphaFoldDB" id="A0A1H8F1A2"/>
<evidence type="ECO:0000313" key="3">
    <source>
        <dbReference type="EMBL" id="SEN25426.1"/>
    </source>
</evidence>
<keyword evidence="1" id="KW-1133">Transmembrane helix</keyword>
<feature type="signal peptide" evidence="2">
    <location>
        <begin position="1"/>
        <end position="22"/>
    </location>
</feature>
<keyword evidence="1" id="KW-0472">Membrane</keyword>
<gene>
    <name evidence="3" type="ORF">SAMN04488077_11441</name>
</gene>
<protein>
    <submittedName>
        <fullName evidence="3">Uncharacterized protein</fullName>
    </submittedName>
</protein>
<name>A0A1H8F1A2_9RHOB</name>
<feature type="transmembrane region" description="Helical" evidence="1">
    <location>
        <begin position="94"/>
        <end position="127"/>
    </location>
</feature>
<evidence type="ECO:0000256" key="2">
    <source>
        <dbReference type="SAM" id="SignalP"/>
    </source>
</evidence>
<organism evidence="3 4">
    <name type="scientific">Roseovarius tolerans</name>
    <dbReference type="NCBI Taxonomy" id="74031"/>
    <lineage>
        <taxon>Bacteria</taxon>
        <taxon>Pseudomonadati</taxon>
        <taxon>Pseudomonadota</taxon>
        <taxon>Alphaproteobacteria</taxon>
        <taxon>Rhodobacterales</taxon>
        <taxon>Roseobacteraceae</taxon>
        <taxon>Roseovarius</taxon>
    </lineage>
</organism>
<proteinExistence type="predicted"/>
<sequence length="259" mass="27760">MARRIRVLVAGLALLAAIAALTYDQNPLTRAAQAHAESVAKVSAATYVSLRALNAFLSTAQEIELGGSLVVSGSAQPLKILEPIDDTIERVAGLIFMLMAVSGVLAVAMGPVGGIGWALVALAALVWFAPRSRVPGLRALVQPMGSYGLFLGLALPLAFVLAATFADRMTERTYARHNATIAELTTDIAPADVTAETTAWQDVDRYRRMAGTLYSQADTLIASYLAILAVFVFRIFVFPLVLLGLFFAITRHFARDHDK</sequence>
<accession>A0A1H8F1A2</accession>
<feature type="transmembrane region" description="Helical" evidence="1">
    <location>
        <begin position="221"/>
        <end position="249"/>
    </location>
</feature>
<feature type="transmembrane region" description="Helical" evidence="1">
    <location>
        <begin position="147"/>
        <end position="166"/>
    </location>
</feature>